<comment type="similarity">
    <text evidence="7">Belongs to the class-II aminoacyl-tRNA synthetase family.</text>
</comment>
<evidence type="ECO:0000256" key="2">
    <source>
        <dbReference type="ARBA" id="ARBA00022723"/>
    </source>
</evidence>
<dbReference type="Pfam" id="PF01336">
    <property type="entry name" value="tRNA_anti-codon"/>
    <property type="match status" value="1"/>
</dbReference>
<dbReference type="SUPFAM" id="SSF55681">
    <property type="entry name" value="Class II aaRS and biotin synthetases"/>
    <property type="match status" value="1"/>
</dbReference>
<comment type="caution">
    <text evidence="7">Lacks conserved residue(s) required for the propagation of feature annotation.</text>
</comment>
<dbReference type="InterPro" id="IPR018149">
    <property type="entry name" value="Lys-tRNA-synth_II_C"/>
</dbReference>
<dbReference type="Gene3D" id="2.40.50.140">
    <property type="entry name" value="Nucleic acid-binding proteins"/>
    <property type="match status" value="1"/>
</dbReference>
<dbReference type="GO" id="GO:0016740">
    <property type="term" value="F:transferase activity"/>
    <property type="evidence" value="ECO:0007669"/>
    <property type="project" value="UniProtKB-ARBA"/>
</dbReference>
<feature type="binding site" evidence="7">
    <location>
        <position position="404"/>
    </location>
    <ligand>
        <name>Mg(2+)</name>
        <dbReference type="ChEBI" id="CHEBI:18420"/>
        <label>1</label>
    </ligand>
</feature>
<dbReference type="InterPro" id="IPR012340">
    <property type="entry name" value="NA-bd_OB-fold"/>
</dbReference>
<dbReference type="Proteomes" id="UP000184386">
    <property type="component" value="Unassembled WGS sequence"/>
</dbReference>
<keyword evidence="1 7" id="KW-0436">Ligase</keyword>
<keyword evidence="7 8" id="KW-0460">Magnesium</keyword>
<keyword evidence="4 7" id="KW-0067">ATP-binding</keyword>
<dbReference type="GO" id="GO:0004824">
    <property type="term" value="F:lysine-tRNA ligase activity"/>
    <property type="evidence" value="ECO:0007669"/>
    <property type="project" value="UniProtKB-UniRule"/>
</dbReference>
<evidence type="ECO:0000256" key="7">
    <source>
        <dbReference type="HAMAP-Rule" id="MF_00252"/>
    </source>
</evidence>
<comment type="subcellular location">
    <subcellularLocation>
        <location evidence="7">Cytoplasm</location>
    </subcellularLocation>
</comment>
<keyword evidence="7" id="KW-0963">Cytoplasm</keyword>
<dbReference type="RefSeq" id="WP_073279030.1">
    <property type="nucleotide sequence ID" value="NZ_FRAC01000025.1"/>
</dbReference>
<dbReference type="GO" id="GO:0140096">
    <property type="term" value="F:catalytic activity, acting on a protein"/>
    <property type="evidence" value="ECO:0007669"/>
    <property type="project" value="UniProtKB-ARBA"/>
</dbReference>
<dbReference type="NCBIfam" id="NF001756">
    <property type="entry name" value="PRK00484.1"/>
    <property type="match status" value="1"/>
</dbReference>
<evidence type="ECO:0000256" key="4">
    <source>
        <dbReference type="ARBA" id="ARBA00022840"/>
    </source>
</evidence>
<dbReference type="GO" id="GO:0006430">
    <property type="term" value="P:lysyl-tRNA aminoacylation"/>
    <property type="evidence" value="ECO:0007669"/>
    <property type="project" value="UniProtKB-UniRule"/>
</dbReference>
<dbReference type="InterPro" id="IPR002313">
    <property type="entry name" value="Lys-tRNA-ligase_II"/>
</dbReference>
<evidence type="ECO:0000256" key="8">
    <source>
        <dbReference type="RuleBase" id="RU000336"/>
    </source>
</evidence>
<protein>
    <recommendedName>
        <fullName evidence="7">Lysine--tRNA ligase</fullName>
        <ecNumber evidence="7">6.1.1.6</ecNumber>
    </recommendedName>
    <alternativeName>
        <fullName evidence="7">Lysyl-tRNA synthetase</fullName>
        <shortName evidence="7">LysRS</shortName>
    </alternativeName>
</protein>
<dbReference type="InterPro" id="IPR006195">
    <property type="entry name" value="aa-tRNA-synth_II"/>
</dbReference>
<dbReference type="STRING" id="1121322.SAMN02745136_04290"/>
<evidence type="ECO:0000259" key="9">
    <source>
        <dbReference type="PROSITE" id="PS50862"/>
    </source>
</evidence>
<keyword evidence="7" id="KW-0648">Protein biosynthesis</keyword>
<dbReference type="PROSITE" id="PS50862">
    <property type="entry name" value="AA_TRNA_LIGASE_II"/>
    <property type="match status" value="1"/>
</dbReference>
<dbReference type="GO" id="GO:0005524">
    <property type="term" value="F:ATP binding"/>
    <property type="evidence" value="ECO:0007669"/>
    <property type="project" value="UniProtKB-UniRule"/>
</dbReference>
<dbReference type="NCBIfam" id="TIGR00499">
    <property type="entry name" value="lysS_bact"/>
    <property type="match status" value="1"/>
</dbReference>
<gene>
    <name evidence="7" type="primary">lysS</name>
    <name evidence="10" type="ORF">SAMN02745136_04290</name>
</gene>
<dbReference type="InterPro" id="IPR004364">
    <property type="entry name" value="Aa-tRNA-synt_II"/>
</dbReference>
<evidence type="ECO:0000256" key="1">
    <source>
        <dbReference type="ARBA" id="ARBA00022598"/>
    </source>
</evidence>
<comment type="catalytic activity">
    <reaction evidence="6 7 8">
        <text>tRNA(Lys) + L-lysine + ATP = L-lysyl-tRNA(Lys) + AMP + diphosphate</text>
        <dbReference type="Rhea" id="RHEA:20792"/>
        <dbReference type="Rhea" id="RHEA-COMP:9696"/>
        <dbReference type="Rhea" id="RHEA-COMP:9697"/>
        <dbReference type="ChEBI" id="CHEBI:30616"/>
        <dbReference type="ChEBI" id="CHEBI:32551"/>
        <dbReference type="ChEBI" id="CHEBI:33019"/>
        <dbReference type="ChEBI" id="CHEBI:78442"/>
        <dbReference type="ChEBI" id="CHEBI:78529"/>
        <dbReference type="ChEBI" id="CHEBI:456215"/>
        <dbReference type="EC" id="6.1.1.6"/>
    </reaction>
</comment>
<dbReference type="EMBL" id="FRAC01000025">
    <property type="protein sequence ID" value="SHL18146.1"/>
    <property type="molecule type" value="Genomic_DNA"/>
</dbReference>
<keyword evidence="5 7" id="KW-0030">Aminoacyl-tRNA synthetase</keyword>
<keyword evidence="3 7" id="KW-0547">Nucleotide-binding</keyword>
<dbReference type="Gene3D" id="3.30.930.10">
    <property type="entry name" value="Bira Bifunctional Protein, Domain 2"/>
    <property type="match status" value="1"/>
</dbReference>
<dbReference type="PRINTS" id="PR00982">
    <property type="entry name" value="TRNASYNTHLYS"/>
</dbReference>
<name>A0A1M6YIR7_9FIRM</name>
<evidence type="ECO:0000313" key="11">
    <source>
        <dbReference type="Proteomes" id="UP000184386"/>
    </source>
</evidence>
<comment type="cofactor">
    <cofactor evidence="7 8">
        <name>Mg(2+)</name>
        <dbReference type="ChEBI" id="CHEBI:18420"/>
    </cofactor>
    <text evidence="7 8">Binds 3 Mg(2+) ions per subunit.</text>
</comment>
<feature type="binding site" evidence="7">
    <location>
        <position position="404"/>
    </location>
    <ligand>
        <name>Mg(2+)</name>
        <dbReference type="ChEBI" id="CHEBI:18420"/>
        <label>2</label>
    </ligand>
</feature>
<keyword evidence="2 7" id="KW-0479">Metal-binding</keyword>
<dbReference type="CDD" id="cd04322">
    <property type="entry name" value="LysRS_N"/>
    <property type="match status" value="1"/>
</dbReference>
<accession>A0A1M6YIR7</accession>
<dbReference type="Pfam" id="PF00152">
    <property type="entry name" value="tRNA-synt_2"/>
    <property type="match status" value="1"/>
</dbReference>
<dbReference type="PANTHER" id="PTHR42918">
    <property type="entry name" value="LYSYL-TRNA SYNTHETASE"/>
    <property type="match status" value="1"/>
</dbReference>
<feature type="domain" description="Aminoacyl-transfer RNA synthetases class-II family profile" evidence="9">
    <location>
        <begin position="162"/>
        <end position="485"/>
    </location>
</feature>
<dbReference type="InterPro" id="IPR044136">
    <property type="entry name" value="Lys-tRNA-ligase_II_N"/>
</dbReference>
<dbReference type="GO" id="GO:0005829">
    <property type="term" value="C:cytosol"/>
    <property type="evidence" value="ECO:0007669"/>
    <property type="project" value="TreeGrafter"/>
</dbReference>
<dbReference type="PANTHER" id="PTHR42918:SF15">
    <property type="entry name" value="LYSINE--TRNA LIGASE, CHLOROPLASTIC_MITOCHONDRIAL"/>
    <property type="match status" value="1"/>
</dbReference>
<dbReference type="InterPro" id="IPR004365">
    <property type="entry name" value="NA-bd_OB_tRNA"/>
</dbReference>
<evidence type="ECO:0000256" key="5">
    <source>
        <dbReference type="ARBA" id="ARBA00023146"/>
    </source>
</evidence>
<dbReference type="OrthoDB" id="9801152at2"/>
<dbReference type="AlphaFoldDB" id="A0A1M6YIR7"/>
<dbReference type="HAMAP" id="MF_00252">
    <property type="entry name" value="Lys_tRNA_synth_class2"/>
    <property type="match status" value="1"/>
</dbReference>
<sequence length="489" mass="55516">MLTEQESIRREKLNQIRELTNPYPERYETSHTPKEAAALPDGVTDVRVAGRVLSVRRMGKLTFGAIGDITGRIQIAFKKDILGEAAYEFLKKQVDIGDFIGVQGETFTTQAGEKTVRAENLTFLGKALKPLPEKFHGLIDKDSCYRRRYLDLIMNENTRKRFLLKSNFIKAARRFLEEEGYAEIETPVLINKPSGALAKPFISHHNALDMEVYLRIAPETYLKRAVVGGFTKVFEFARCFRNEGIDATHLQDFTMLECYLAYANYKDNMKFTQRLLAQAVETVFGSRTIEAGGRTLHFEGEWPVVTFRDLIEKDCGIDIESFSTAEELLAEIIRRDIKLETSEDLRKLGRGNLIDQLYKKVSRPKLTGPVFLTEHPIALSPLARAKDDNRGITDRFQLIINGAEVINGYSELVDPIEQYNRLLVQAASHGSGDEEAMLMDKDYITAMEYGMPPISGWGMGIDRILQVLTGEENLKDLVLFPLMRPLEEE</sequence>
<dbReference type="InterPro" id="IPR045864">
    <property type="entry name" value="aa-tRNA-synth_II/BPL/LPL"/>
</dbReference>
<dbReference type="GO" id="GO:0000049">
    <property type="term" value="F:tRNA binding"/>
    <property type="evidence" value="ECO:0007669"/>
    <property type="project" value="TreeGrafter"/>
</dbReference>
<comment type="subunit">
    <text evidence="7">Homodimer.</text>
</comment>
<organism evidence="10 11">
    <name type="scientific">Anaerocolumna jejuensis DSM 15929</name>
    <dbReference type="NCBI Taxonomy" id="1121322"/>
    <lineage>
        <taxon>Bacteria</taxon>
        <taxon>Bacillati</taxon>
        <taxon>Bacillota</taxon>
        <taxon>Clostridia</taxon>
        <taxon>Lachnospirales</taxon>
        <taxon>Lachnospiraceae</taxon>
        <taxon>Anaerocolumna</taxon>
    </lineage>
</organism>
<reference evidence="10 11" key="1">
    <citation type="submission" date="2016-11" db="EMBL/GenBank/DDBJ databases">
        <authorList>
            <person name="Jaros S."/>
            <person name="Januszkiewicz K."/>
            <person name="Wedrychowicz H."/>
        </authorList>
    </citation>
    <scope>NUCLEOTIDE SEQUENCE [LARGE SCALE GENOMIC DNA]</scope>
    <source>
        <strain evidence="10 11">DSM 15929</strain>
    </source>
</reference>
<evidence type="ECO:0000313" key="10">
    <source>
        <dbReference type="EMBL" id="SHL18146.1"/>
    </source>
</evidence>
<evidence type="ECO:0000256" key="6">
    <source>
        <dbReference type="ARBA" id="ARBA00048573"/>
    </source>
</evidence>
<dbReference type="SUPFAM" id="SSF50249">
    <property type="entry name" value="Nucleic acid-binding proteins"/>
    <property type="match status" value="1"/>
</dbReference>
<evidence type="ECO:0000256" key="3">
    <source>
        <dbReference type="ARBA" id="ARBA00022741"/>
    </source>
</evidence>
<dbReference type="EC" id="6.1.1.6" evidence="7"/>
<proteinExistence type="inferred from homology"/>
<keyword evidence="11" id="KW-1185">Reference proteome</keyword>
<dbReference type="GO" id="GO:0000287">
    <property type="term" value="F:magnesium ion binding"/>
    <property type="evidence" value="ECO:0007669"/>
    <property type="project" value="UniProtKB-UniRule"/>
</dbReference>